<evidence type="ECO:0000259" key="9">
    <source>
        <dbReference type="PROSITE" id="PS51194"/>
    </source>
</evidence>
<keyword evidence="5" id="KW-0067">ATP-binding</keyword>
<dbReference type="SMART" id="SM00490">
    <property type="entry name" value="HELICc"/>
    <property type="match status" value="1"/>
</dbReference>
<dbReference type="PROSITE" id="PS51194">
    <property type="entry name" value="HELICASE_CTER"/>
    <property type="match status" value="1"/>
</dbReference>
<protein>
    <recommendedName>
        <fullName evidence="1">RNA helicase</fullName>
        <ecNumber evidence="1">3.6.4.13</ecNumber>
    </recommendedName>
</protein>
<dbReference type="PANTHER" id="PTHR47959">
    <property type="entry name" value="ATP-DEPENDENT RNA HELICASE RHLE-RELATED"/>
    <property type="match status" value="1"/>
</dbReference>
<dbReference type="InterPro" id="IPR027417">
    <property type="entry name" value="P-loop_NTPase"/>
</dbReference>
<organism evidence="10 11">
    <name type="scientific">Aureococcus anophagefferens</name>
    <name type="common">Harmful bloom alga</name>
    <dbReference type="NCBI Taxonomy" id="44056"/>
    <lineage>
        <taxon>Eukaryota</taxon>
        <taxon>Sar</taxon>
        <taxon>Stramenopiles</taxon>
        <taxon>Ochrophyta</taxon>
        <taxon>Pelagophyceae</taxon>
        <taxon>Pelagomonadales</taxon>
        <taxon>Pelagomonadaceae</taxon>
        <taxon>Aureococcus</taxon>
    </lineage>
</organism>
<dbReference type="InterPro" id="IPR001650">
    <property type="entry name" value="Helicase_C-like"/>
</dbReference>
<dbReference type="Gene3D" id="3.40.50.300">
    <property type="entry name" value="P-loop containing nucleotide triphosphate hydrolases"/>
    <property type="match status" value="2"/>
</dbReference>
<evidence type="ECO:0000256" key="2">
    <source>
        <dbReference type="ARBA" id="ARBA00022741"/>
    </source>
</evidence>
<evidence type="ECO:0000256" key="8">
    <source>
        <dbReference type="SAM" id="MobiDB-lite"/>
    </source>
</evidence>
<comment type="catalytic activity">
    <reaction evidence="7">
        <text>ATP + H2O = ADP + phosphate + H(+)</text>
        <dbReference type="Rhea" id="RHEA:13065"/>
        <dbReference type="ChEBI" id="CHEBI:15377"/>
        <dbReference type="ChEBI" id="CHEBI:15378"/>
        <dbReference type="ChEBI" id="CHEBI:30616"/>
        <dbReference type="ChEBI" id="CHEBI:43474"/>
        <dbReference type="ChEBI" id="CHEBI:456216"/>
        <dbReference type="EC" id="3.6.4.13"/>
    </reaction>
</comment>
<sequence length="257" mass="27239">MAASLDFFGDAPEPPAPPTPAPKPRTKAAGAAADAGAPAPWSDDDVRAFRKRLRLRVESEDAVPRPWASWDDGNLDGRLRASAARRARQEPTSVQAQACPALAAGRDALVTAPTGSGKTGAFVVPAAAFLLAREKKRRNADADALRDFRKGTSWFLVCTDVASRGLDLRALETVVNLDAPASAADYVHRVGRVGRNGRNGRALTLYTSDDAAGLRAVANIAKQTGCADVPPWLLAKTTKKAWANADPRAKRKRDAPG</sequence>
<dbReference type="Pfam" id="PF00271">
    <property type="entry name" value="Helicase_C"/>
    <property type="match status" value="1"/>
</dbReference>
<evidence type="ECO:0000256" key="7">
    <source>
        <dbReference type="ARBA" id="ARBA00047984"/>
    </source>
</evidence>
<evidence type="ECO:0000256" key="3">
    <source>
        <dbReference type="ARBA" id="ARBA00022801"/>
    </source>
</evidence>
<dbReference type="Proteomes" id="UP001363151">
    <property type="component" value="Unassembled WGS sequence"/>
</dbReference>
<keyword evidence="11" id="KW-1185">Reference proteome</keyword>
<reference evidence="10 11" key="1">
    <citation type="submission" date="2024-03" db="EMBL/GenBank/DDBJ databases">
        <title>Aureococcus anophagefferens CCMP1851 and Kratosvirus quantuckense: Draft genome of a second virus-susceptible host strain in the model system.</title>
        <authorList>
            <person name="Chase E."/>
            <person name="Truchon A.R."/>
            <person name="Schepens W."/>
            <person name="Wilhelm S.W."/>
        </authorList>
    </citation>
    <scope>NUCLEOTIDE SEQUENCE [LARGE SCALE GENOMIC DNA]</scope>
    <source>
        <strain evidence="10 11">CCMP1851</strain>
    </source>
</reference>
<evidence type="ECO:0000256" key="5">
    <source>
        <dbReference type="ARBA" id="ARBA00022840"/>
    </source>
</evidence>
<keyword evidence="4 10" id="KW-0347">Helicase</keyword>
<keyword evidence="2" id="KW-0547">Nucleotide-binding</keyword>
<proteinExistence type="predicted"/>
<dbReference type="CDD" id="cd18787">
    <property type="entry name" value="SF2_C_DEAD"/>
    <property type="match status" value="1"/>
</dbReference>
<dbReference type="GO" id="GO:0004386">
    <property type="term" value="F:helicase activity"/>
    <property type="evidence" value="ECO:0007669"/>
    <property type="project" value="UniProtKB-KW"/>
</dbReference>
<feature type="compositionally biased region" description="Pro residues" evidence="8">
    <location>
        <begin position="12"/>
        <end position="23"/>
    </location>
</feature>
<keyword evidence="3" id="KW-0378">Hydrolase</keyword>
<evidence type="ECO:0000313" key="11">
    <source>
        <dbReference type="Proteomes" id="UP001363151"/>
    </source>
</evidence>
<comment type="caution">
    <text evidence="10">The sequence shown here is derived from an EMBL/GenBank/DDBJ whole genome shotgun (WGS) entry which is preliminary data.</text>
</comment>
<feature type="region of interest" description="Disordered" evidence="8">
    <location>
        <begin position="1"/>
        <end position="43"/>
    </location>
</feature>
<evidence type="ECO:0000313" key="10">
    <source>
        <dbReference type="EMBL" id="KAK7242798.1"/>
    </source>
</evidence>
<feature type="domain" description="Helicase C-terminal" evidence="9">
    <location>
        <begin position="86"/>
        <end position="237"/>
    </location>
</feature>
<accession>A0ABR1G2B7</accession>
<gene>
    <name evidence="10" type="primary">GRWD1</name>
    <name evidence="10" type="ORF">SO694_00015262</name>
</gene>
<evidence type="ECO:0000256" key="1">
    <source>
        <dbReference type="ARBA" id="ARBA00012552"/>
    </source>
</evidence>
<dbReference type="InterPro" id="IPR050079">
    <property type="entry name" value="DEAD_box_RNA_helicase"/>
</dbReference>
<keyword evidence="6" id="KW-0694">RNA-binding</keyword>
<name>A0ABR1G2B7_AURAN</name>
<evidence type="ECO:0000256" key="6">
    <source>
        <dbReference type="ARBA" id="ARBA00022884"/>
    </source>
</evidence>
<dbReference type="PANTHER" id="PTHR47959:SF15">
    <property type="entry name" value="RNA HELICASE"/>
    <property type="match status" value="1"/>
</dbReference>
<dbReference type="EMBL" id="JBBJCI010000140">
    <property type="protein sequence ID" value="KAK7242798.1"/>
    <property type="molecule type" value="Genomic_DNA"/>
</dbReference>
<dbReference type="SUPFAM" id="SSF52540">
    <property type="entry name" value="P-loop containing nucleoside triphosphate hydrolases"/>
    <property type="match status" value="1"/>
</dbReference>
<feature type="compositionally biased region" description="Low complexity" evidence="8">
    <location>
        <begin position="27"/>
        <end position="40"/>
    </location>
</feature>
<dbReference type="InterPro" id="IPR011545">
    <property type="entry name" value="DEAD/DEAH_box_helicase_dom"/>
</dbReference>
<dbReference type="EC" id="3.6.4.13" evidence="1"/>
<evidence type="ECO:0000256" key="4">
    <source>
        <dbReference type="ARBA" id="ARBA00022806"/>
    </source>
</evidence>
<dbReference type="Pfam" id="PF00270">
    <property type="entry name" value="DEAD"/>
    <property type="match status" value="1"/>
</dbReference>